<dbReference type="GO" id="GO:0043291">
    <property type="term" value="C:RAVE complex"/>
    <property type="evidence" value="ECO:0007669"/>
    <property type="project" value="TreeGrafter"/>
</dbReference>
<dbReference type="InterPro" id="IPR028241">
    <property type="entry name" value="RAVE2/Rogdi"/>
</dbReference>
<protein>
    <submittedName>
        <fullName evidence="2">RAVE subunit 2/Rogdi</fullName>
    </submittedName>
</protein>
<dbReference type="PANTHER" id="PTHR13618:SF1">
    <property type="entry name" value="PROTEIN ROGDI HOMOLOG"/>
    <property type="match status" value="1"/>
</dbReference>
<dbReference type="Proteomes" id="UP000887226">
    <property type="component" value="Unassembled WGS sequence"/>
</dbReference>
<dbReference type="Pfam" id="PF10259">
    <property type="entry name" value="Rogdi_lz"/>
    <property type="match status" value="1"/>
</dbReference>
<name>A0A9P7YXE7_9HELO</name>
<evidence type="ECO:0000256" key="1">
    <source>
        <dbReference type="SAM" id="MobiDB-lite"/>
    </source>
</evidence>
<sequence length="312" mass="34020">MSTAVWPSFPTDQLKREEDFSAERELAWLLESVQETLASLKSGLENCYALLAPIEPGSTLVMSSPRSESVKGHITRVGTRVVKGTLHLRLKTVNLSPLVLSLSADPLILAPLSSLRTLLNSSLDCIDISRWTGDRSSSSFISSQLHLLHSLILEALALLQGPPLLQPENHTPKSIPRPGTPLPEAKTTDWNDDPIPASAFDPPLPPYLALNLSLCDSSLVLTIRALEPASKELNLGEKFAFAIGAQRRLEHDEMDDVFLVRGESVRVKEKVRVEGSADPSLLSLGAKLSALERTVDGARRCLGVVSGKRWED</sequence>
<dbReference type="EMBL" id="MU254185">
    <property type="protein sequence ID" value="KAG9241599.1"/>
    <property type="molecule type" value="Genomic_DNA"/>
</dbReference>
<proteinExistence type="predicted"/>
<dbReference type="OrthoDB" id="66510at2759"/>
<dbReference type="PANTHER" id="PTHR13618">
    <property type="entry name" value="LEUCINE ZIPPER CONTAINING TRANSCRIPTION FACTOR LZF1"/>
    <property type="match status" value="1"/>
</dbReference>
<comment type="caution">
    <text evidence="2">The sequence shown here is derived from an EMBL/GenBank/DDBJ whole genome shotgun (WGS) entry which is preliminary data.</text>
</comment>
<evidence type="ECO:0000313" key="3">
    <source>
        <dbReference type="Proteomes" id="UP000887226"/>
    </source>
</evidence>
<gene>
    <name evidence="2" type="ORF">BJ878DRAFT_219228</name>
</gene>
<accession>A0A9P7YXE7</accession>
<feature type="region of interest" description="Disordered" evidence="1">
    <location>
        <begin position="167"/>
        <end position="195"/>
    </location>
</feature>
<organism evidence="2 3">
    <name type="scientific">Calycina marina</name>
    <dbReference type="NCBI Taxonomy" id="1763456"/>
    <lineage>
        <taxon>Eukaryota</taxon>
        <taxon>Fungi</taxon>
        <taxon>Dikarya</taxon>
        <taxon>Ascomycota</taxon>
        <taxon>Pezizomycotina</taxon>
        <taxon>Leotiomycetes</taxon>
        <taxon>Helotiales</taxon>
        <taxon>Pezizellaceae</taxon>
        <taxon>Calycina</taxon>
    </lineage>
</organism>
<reference evidence="2" key="1">
    <citation type="journal article" date="2021" name="IMA Fungus">
        <title>Genomic characterization of three marine fungi, including Emericellopsis atlantica sp. nov. with signatures of a generalist lifestyle and marine biomass degradation.</title>
        <authorList>
            <person name="Hagestad O.C."/>
            <person name="Hou L."/>
            <person name="Andersen J.H."/>
            <person name="Hansen E.H."/>
            <person name="Altermark B."/>
            <person name="Li C."/>
            <person name="Kuhnert E."/>
            <person name="Cox R.J."/>
            <person name="Crous P.W."/>
            <person name="Spatafora J.W."/>
            <person name="Lail K."/>
            <person name="Amirebrahimi M."/>
            <person name="Lipzen A."/>
            <person name="Pangilinan J."/>
            <person name="Andreopoulos W."/>
            <person name="Hayes R.D."/>
            <person name="Ng V."/>
            <person name="Grigoriev I.V."/>
            <person name="Jackson S.A."/>
            <person name="Sutton T.D.S."/>
            <person name="Dobson A.D.W."/>
            <person name="Rama T."/>
        </authorList>
    </citation>
    <scope>NUCLEOTIDE SEQUENCE</scope>
    <source>
        <strain evidence="2">TRa3180A</strain>
    </source>
</reference>
<dbReference type="AlphaFoldDB" id="A0A9P7YXE7"/>
<evidence type="ECO:0000313" key="2">
    <source>
        <dbReference type="EMBL" id="KAG9241599.1"/>
    </source>
</evidence>
<keyword evidence="3" id="KW-1185">Reference proteome</keyword>